<evidence type="ECO:0000256" key="3">
    <source>
        <dbReference type="ARBA" id="ARBA00022777"/>
    </source>
</evidence>
<dbReference type="InterPro" id="IPR012893">
    <property type="entry name" value="HipA-like_C"/>
</dbReference>
<dbReference type="RefSeq" id="WP_405280184.1">
    <property type="nucleotide sequence ID" value="NZ_JBBHLI010000013.1"/>
</dbReference>
<dbReference type="InterPro" id="IPR052028">
    <property type="entry name" value="HipA_Ser/Thr_kinase"/>
</dbReference>
<evidence type="ECO:0000259" key="5">
    <source>
        <dbReference type="Pfam" id="PF13657"/>
    </source>
</evidence>
<comment type="similarity">
    <text evidence="1">Belongs to the HipA Ser/Thr kinase family.</text>
</comment>
<organism evidence="6 7">
    <name type="scientific">Gaopeijia maritima</name>
    <dbReference type="NCBI Taxonomy" id="3119007"/>
    <lineage>
        <taxon>Bacteria</taxon>
        <taxon>Pseudomonadati</taxon>
        <taxon>Gemmatimonadota</taxon>
        <taxon>Longimicrobiia</taxon>
        <taxon>Gaopeijiales</taxon>
        <taxon>Gaopeijiaceae</taxon>
        <taxon>Gaopeijia</taxon>
    </lineage>
</organism>
<dbReference type="Proteomes" id="UP001484239">
    <property type="component" value="Unassembled WGS sequence"/>
</dbReference>
<proteinExistence type="inferred from homology"/>
<dbReference type="NCBIfam" id="TIGR03071">
    <property type="entry name" value="couple_hipA"/>
    <property type="match status" value="1"/>
</dbReference>
<keyword evidence="2" id="KW-0808">Transferase</keyword>
<keyword evidence="3" id="KW-0418">Kinase</keyword>
<dbReference type="Gene3D" id="1.10.1070.20">
    <property type="match status" value="1"/>
</dbReference>
<feature type="domain" description="HipA N-terminal subdomain 1" evidence="5">
    <location>
        <begin position="15"/>
        <end position="112"/>
    </location>
</feature>
<dbReference type="PANTHER" id="PTHR37419">
    <property type="entry name" value="SERINE/THREONINE-PROTEIN KINASE TOXIN HIPA"/>
    <property type="match status" value="1"/>
</dbReference>
<name>A0ABU9ECY5_9BACT</name>
<dbReference type="Pfam" id="PF07804">
    <property type="entry name" value="HipA_C"/>
    <property type="match status" value="1"/>
</dbReference>
<evidence type="ECO:0000259" key="4">
    <source>
        <dbReference type="Pfam" id="PF07804"/>
    </source>
</evidence>
<evidence type="ECO:0000313" key="6">
    <source>
        <dbReference type="EMBL" id="MEK9502592.1"/>
    </source>
</evidence>
<evidence type="ECO:0000313" key="7">
    <source>
        <dbReference type="Proteomes" id="UP001484239"/>
    </source>
</evidence>
<dbReference type="Pfam" id="PF13657">
    <property type="entry name" value="Couple_hipA"/>
    <property type="match status" value="1"/>
</dbReference>
<comment type="caution">
    <text evidence="6">The sequence shown here is derived from an EMBL/GenBank/DDBJ whole genome shotgun (WGS) entry which is preliminary data.</text>
</comment>
<dbReference type="EMBL" id="JBBHLI010000013">
    <property type="protein sequence ID" value="MEK9502592.1"/>
    <property type="molecule type" value="Genomic_DNA"/>
</dbReference>
<evidence type="ECO:0000256" key="2">
    <source>
        <dbReference type="ARBA" id="ARBA00022679"/>
    </source>
</evidence>
<accession>A0ABU9ECY5</accession>
<dbReference type="InterPro" id="IPR017508">
    <property type="entry name" value="HipA_N1"/>
</dbReference>
<keyword evidence="7" id="KW-1185">Reference proteome</keyword>
<sequence length="409" mass="45231">MTSLSELRGVERAVVYKSGVRAATLERRPNAVAFQYEPDYLAAGGQAVATSLPLGEERLVTHSAGALPPFFAGLLPEGRRLHLLRSALKTSADDELSLLLAVGADTVGDVQVIPEHVALPDEVQPTLLVEDWATVRFREFLVRSAGGAMGVDRVALPGVQDKVSARMINLPVARRGERFFLKLDPPEFPHLVVNEMFFLRAARQSGLETAEAELVRDGEGVPGLLVRRFDRRADATGRVRARAQEDACQVLKRYPADKYRVTTEAVIEALVDLCRARPVAALALIRQVAFAYLSCNGDAHAKNFSIFARPDGEWRVTPAYDLPSSYPYGDVTMALSLNGRTREDIGRRDFLALAEAVRVRPRAVETALDALVAGVDRWIGGLNELPFDAGRIRKLRRAIEYRRDRLRER</sequence>
<gene>
    <name evidence="6" type="ORF">WI372_16480</name>
</gene>
<feature type="domain" description="HipA-like C-terminal" evidence="4">
    <location>
        <begin position="155"/>
        <end position="377"/>
    </location>
</feature>
<reference evidence="6 7" key="1">
    <citation type="submission" date="2024-02" db="EMBL/GenBank/DDBJ databases">
        <title>A novel Gemmatimonadota bacterium.</title>
        <authorList>
            <person name="Du Z.-J."/>
            <person name="Ye Y.-Q."/>
        </authorList>
    </citation>
    <scope>NUCLEOTIDE SEQUENCE [LARGE SCALE GENOMIC DNA]</scope>
    <source>
        <strain evidence="6 7">DH-20</strain>
    </source>
</reference>
<evidence type="ECO:0000256" key="1">
    <source>
        <dbReference type="ARBA" id="ARBA00010164"/>
    </source>
</evidence>
<protein>
    <submittedName>
        <fullName evidence="6">HipA domain-containing protein</fullName>
    </submittedName>
</protein>
<dbReference type="PANTHER" id="PTHR37419:SF1">
    <property type="entry name" value="SERINE_THREONINE-PROTEIN KINASE TOXIN HIPA"/>
    <property type="match status" value="1"/>
</dbReference>